<evidence type="ECO:0000313" key="2">
    <source>
        <dbReference type="EMBL" id="EXF94318.1"/>
    </source>
</evidence>
<dbReference type="AlphaFoldDB" id="A0A010STS6"/>
<name>A0A010STS6_PSEFL</name>
<reference evidence="2 3" key="1">
    <citation type="journal article" date="2011" name="J. Bacteriol.">
        <title>Draft genome sequence of the polycyclic aromatic hydrocarbon-degrading, genetically engineered bioluminescent bioreporter Pseudomonas fluorescens HK44.</title>
        <authorList>
            <person name="Chauhan A."/>
            <person name="Layton A.C."/>
            <person name="Williams D.E."/>
            <person name="Smartt A.E."/>
            <person name="Ripp S."/>
            <person name="Karpinets T.V."/>
            <person name="Brown S.D."/>
            <person name="Sayler G.S."/>
        </authorList>
    </citation>
    <scope>NUCLEOTIDE SEQUENCE [LARGE SCALE GENOMIC DNA]</scope>
    <source>
        <strain evidence="2 3">HK44</strain>
    </source>
</reference>
<dbReference type="InterPro" id="IPR008687">
    <property type="entry name" value="MobC"/>
</dbReference>
<feature type="domain" description="Bacterial mobilisation" evidence="1">
    <location>
        <begin position="50"/>
        <end position="69"/>
    </location>
</feature>
<dbReference type="EMBL" id="AFOY02000013">
    <property type="protein sequence ID" value="EXF94318.1"/>
    <property type="molecule type" value="Genomic_DNA"/>
</dbReference>
<dbReference type="Pfam" id="PF05713">
    <property type="entry name" value="MobC"/>
    <property type="match status" value="1"/>
</dbReference>
<sequence length="93" mass="10727">MYFNEVEYIELCGRVKKRIELCDYIRAQVFAGKTPYSVTVPELNLQAYSELARAAANLNQIARQLNIDSDPFDFDQLRKELHAFRMALIQGAL</sequence>
<protein>
    <recommendedName>
        <fullName evidence="1">Bacterial mobilisation domain-containing protein</fullName>
    </recommendedName>
</protein>
<dbReference type="Proteomes" id="UP000022611">
    <property type="component" value="Unassembled WGS sequence"/>
</dbReference>
<accession>A0A010STS6</accession>
<comment type="caution">
    <text evidence="2">The sequence shown here is derived from an EMBL/GenBank/DDBJ whole genome shotgun (WGS) entry which is preliminary data.</text>
</comment>
<evidence type="ECO:0000259" key="1">
    <source>
        <dbReference type="Pfam" id="PF05713"/>
    </source>
</evidence>
<dbReference type="PATRIC" id="fig|1042209.11.peg.2774"/>
<proteinExistence type="predicted"/>
<organism evidence="2 3">
    <name type="scientific">Pseudomonas fluorescens HK44</name>
    <dbReference type="NCBI Taxonomy" id="1042209"/>
    <lineage>
        <taxon>Bacteria</taxon>
        <taxon>Pseudomonadati</taxon>
        <taxon>Pseudomonadota</taxon>
        <taxon>Gammaproteobacteria</taxon>
        <taxon>Pseudomonadales</taxon>
        <taxon>Pseudomonadaceae</taxon>
        <taxon>Pseudomonas</taxon>
    </lineage>
</organism>
<dbReference type="HOGENOM" id="CLU_2397343_0_0_6"/>
<evidence type="ECO:0000313" key="3">
    <source>
        <dbReference type="Proteomes" id="UP000022611"/>
    </source>
</evidence>
<gene>
    <name evidence="2" type="ORF">HK44_002150</name>
</gene>